<feature type="compositionally biased region" description="Basic and acidic residues" evidence="7">
    <location>
        <begin position="470"/>
        <end position="481"/>
    </location>
</feature>
<keyword evidence="8" id="KW-0472">Membrane</keyword>
<evidence type="ECO:0000256" key="1">
    <source>
        <dbReference type="ARBA" id="ARBA00000085"/>
    </source>
</evidence>
<evidence type="ECO:0000256" key="7">
    <source>
        <dbReference type="SAM" id="MobiDB-lite"/>
    </source>
</evidence>
<dbReference type="SMART" id="SM00387">
    <property type="entry name" value="HATPase_c"/>
    <property type="match status" value="1"/>
</dbReference>
<proteinExistence type="predicted"/>
<dbReference type="SUPFAM" id="SSF55874">
    <property type="entry name" value="ATPase domain of HSP90 chaperone/DNA topoisomerase II/histidine kinase"/>
    <property type="match status" value="1"/>
</dbReference>
<evidence type="ECO:0000256" key="2">
    <source>
        <dbReference type="ARBA" id="ARBA00012438"/>
    </source>
</evidence>
<dbReference type="Gene3D" id="3.30.565.10">
    <property type="entry name" value="Histidine kinase-like ATPase, C-terminal domain"/>
    <property type="match status" value="1"/>
</dbReference>
<dbReference type="InterPro" id="IPR036890">
    <property type="entry name" value="HATPase_C_sf"/>
</dbReference>
<dbReference type="GO" id="GO:0016301">
    <property type="term" value="F:kinase activity"/>
    <property type="evidence" value="ECO:0007669"/>
    <property type="project" value="UniProtKB-KW"/>
</dbReference>
<feature type="domain" description="Histidine kinase/HSP90-like ATPase" evidence="9">
    <location>
        <begin position="281"/>
        <end position="392"/>
    </location>
</feature>
<evidence type="ECO:0000313" key="10">
    <source>
        <dbReference type="EMBL" id="QEV36036.1"/>
    </source>
</evidence>
<dbReference type="Pfam" id="PF02518">
    <property type="entry name" value="HATPase_c"/>
    <property type="match status" value="1"/>
</dbReference>
<feature type="compositionally biased region" description="Pro residues" evidence="7">
    <location>
        <begin position="410"/>
        <end position="420"/>
    </location>
</feature>
<evidence type="ECO:0000256" key="8">
    <source>
        <dbReference type="SAM" id="Phobius"/>
    </source>
</evidence>
<evidence type="ECO:0000256" key="5">
    <source>
        <dbReference type="ARBA" id="ARBA00022777"/>
    </source>
</evidence>
<feature type="coiled-coil region" evidence="6">
    <location>
        <begin position="140"/>
        <end position="167"/>
    </location>
</feature>
<feature type="transmembrane region" description="Helical" evidence="8">
    <location>
        <begin position="46"/>
        <end position="67"/>
    </location>
</feature>
<evidence type="ECO:0000256" key="3">
    <source>
        <dbReference type="ARBA" id="ARBA00022553"/>
    </source>
</evidence>
<feature type="region of interest" description="Disordered" evidence="7">
    <location>
        <begin position="396"/>
        <end position="514"/>
    </location>
</feature>
<keyword evidence="8" id="KW-1133">Transmembrane helix</keyword>
<feature type="compositionally biased region" description="Low complexity" evidence="7">
    <location>
        <begin position="397"/>
        <end position="409"/>
    </location>
</feature>
<dbReference type="RefSeq" id="WP_152371231.1">
    <property type="nucleotide sequence ID" value="NZ_CP023693.1"/>
</dbReference>
<dbReference type="PANTHER" id="PTHR45436:SF5">
    <property type="entry name" value="SENSOR HISTIDINE KINASE TRCS"/>
    <property type="match status" value="1"/>
</dbReference>
<feature type="transmembrane region" description="Helical" evidence="8">
    <location>
        <begin position="12"/>
        <end position="34"/>
    </location>
</feature>
<name>A0ABX6BPD6_9ACTN</name>
<dbReference type="PANTHER" id="PTHR45436">
    <property type="entry name" value="SENSOR HISTIDINE KINASE YKOH"/>
    <property type="match status" value="1"/>
</dbReference>
<keyword evidence="5 10" id="KW-0418">Kinase</keyword>
<keyword evidence="11" id="KW-1185">Reference proteome</keyword>
<evidence type="ECO:0000259" key="9">
    <source>
        <dbReference type="SMART" id="SM00387"/>
    </source>
</evidence>
<keyword evidence="6" id="KW-0175">Coiled coil</keyword>
<dbReference type="InterPro" id="IPR050428">
    <property type="entry name" value="TCS_sensor_his_kinase"/>
</dbReference>
<evidence type="ECO:0000256" key="6">
    <source>
        <dbReference type="SAM" id="Coils"/>
    </source>
</evidence>
<dbReference type="Proteomes" id="UP000326029">
    <property type="component" value="Chromosome"/>
</dbReference>
<protein>
    <recommendedName>
        <fullName evidence="2">histidine kinase</fullName>
        <ecNumber evidence="2">2.7.13.3</ecNumber>
    </recommendedName>
</protein>
<accession>A0ABX6BPD6</accession>
<evidence type="ECO:0000313" key="11">
    <source>
        <dbReference type="Proteomes" id="UP000326029"/>
    </source>
</evidence>
<reference evidence="10 11" key="1">
    <citation type="submission" date="2017-09" db="EMBL/GenBank/DDBJ databases">
        <authorList>
            <person name="Lee N."/>
            <person name="Cho B.-K."/>
        </authorList>
    </citation>
    <scope>NUCLEOTIDE SEQUENCE [LARGE SCALE GENOMIC DNA]</scope>
    <source>
        <strain evidence="10 11">ATCC 19740</strain>
    </source>
</reference>
<dbReference type="GeneID" id="95458174"/>
<dbReference type="InterPro" id="IPR003594">
    <property type="entry name" value="HATPase_dom"/>
</dbReference>
<keyword evidence="3" id="KW-0597">Phosphoprotein</keyword>
<organism evidence="10 11">
    <name type="scientific">Streptomyces cinereoruber</name>
    <dbReference type="NCBI Taxonomy" id="67260"/>
    <lineage>
        <taxon>Bacteria</taxon>
        <taxon>Bacillati</taxon>
        <taxon>Actinomycetota</taxon>
        <taxon>Actinomycetes</taxon>
        <taxon>Kitasatosporales</taxon>
        <taxon>Streptomycetaceae</taxon>
        <taxon>Streptomyces</taxon>
    </lineage>
</organism>
<keyword evidence="4" id="KW-0808">Transferase</keyword>
<dbReference type="EMBL" id="CP023693">
    <property type="protein sequence ID" value="QEV36036.1"/>
    <property type="molecule type" value="Genomic_DNA"/>
</dbReference>
<comment type="catalytic activity">
    <reaction evidence="1">
        <text>ATP + protein L-histidine = ADP + protein N-phospho-L-histidine.</text>
        <dbReference type="EC" id="2.7.13.3"/>
    </reaction>
</comment>
<gene>
    <name evidence="10" type="ORF">CP977_30905</name>
</gene>
<dbReference type="EC" id="2.7.13.3" evidence="2"/>
<keyword evidence="8" id="KW-0812">Transmembrane</keyword>
<sequence length="514" mass="54089">MTAPLPTGERSSLSAVGLPALLAAVTAGLSVTAAVVTAPSGFRTPLAWGGGAAALLLSVAVAVTAHSSRSARLTRRRLGAAKQEVARLRREQSRSAEAFGRERAELFEEFGRERARLVEEFAQDRNRIVGEIASERAGHSRELLVERERFTTEIDRLAEENTRLTEHSQRATAARDATVTAIAGVAGRLQALFTALLADLRAMEERYTDEEVLADLLRLDHSTAQGGRLADSVAVLTGARSGRRWARPIGMESILRGAMGRISGYQRVRVHSTSEAAVAGHAAEGVMHALAELIDNAANFSPPNAEVHVYVEEVSSGIVVSVEDAGLVMSDAQLRRAEHAVSSEVGGLGGLSGTRLGLTVVGRLAHKHGLTVSFRPSARGGTSALMRVPQEILTRHPAGTPETPARTPAAAPPGVPPVPGGSPADAGRRPPHIVLSPPEALGPESSGDGPVSGGLPRRRRGQSLAAADGNRARTAAERDEQPTAPKARTARFGSFRQGVRRTPPSPDSPETAGR</sequence>
<evidence type="ECO:0000256" key="4">
    <source>
        <dbReference type="ARBA" id="ARBA00022679"/>
    </source>
</evidence>